<reference evidence="5" key="1">
    <citation type="submission" date="2020-10" db="EMBL/GenBank/DDBJ databases">
        <authorList>
            <person name="Gilroy R."/>
        </authorList>
    </citation>
    <scope>NUCLEOTIDE SEQUENCE</scope>
    <source>
        <strain evidence="5">ChiHecec2B26-709</strain>
    </source>
</reference>
<dbReference type="GO" id="GO:0043565">
    <property type="term" value="F:sequence-specific DNA binding"/>
    <property type="evidence" value="ECO:0007669"/>
    <property type="project" value="InterPro"/>
</dbReference>
<proteinExistence type="predicted"/>
<dbReference type="SUPFAM" id="SSF46689">
    <property type="entry name" value="Homeodomain-like"/>
    <property type="match status" value="1"/>
</dbReference>
<accession>A0A9D1GM77</accession>
<dbReference type="AlphaFoldDB" id="A0A9D1GM77"/>
<protein>
    <submittedName>
        <fullName evidence="5">Helix-turn-helix transcriptional regulator</fullName>
    </submittedName>
</protein>
<dbReference type="InterPro" id="IPR009057">
    <property type="entry name" value="Homeodomain-like_sf"/>
</dbReference>
<name>A0A9D1GM77_9BACT</name>
<organism evidence="5 6">
    <name type="scientific">Candidatus Cryptobacteroides merdipullorum</name>
    <dbReference type="NCBI Taxonomy" id="2840771"/>
    <lineage>
        <taxon>Bacteria</taxon>
        <taxon>Pseudomonadati</taxon>
        <taxon>Bacteroidota</taxon>
        <taxon>Bacteroidia</taxon>
        <taxon>Bacteroidales</taxon>
        <taxon>Candidatus Cryptobacteroides</taxon>
    </lineage>
</organism>
<sequence>MKATVLSGREEFLAMTDEAVNMLPDNLIKTRLFGIFLIEKGTAHCEIDFRPHTLQEGGLLILGDKWYFQCREASPDFTLSFLVMTPEVWLETAAPFGHSFFSFLRRYPYTDGRLVTEEYRQELHAVIRTAERICQNKRHSFRLQIFRNITQNILFDFYERMKSRLIGRNAANTTRQEKLFEDFIHLVSRNCTECRDVASYADKLCITTRYLSSIVRNMTGFHPKDIINVHCVQEIKMLLSTTDRNIQELAYMLHFPDQSYFARYFRRYSGMSPEEYRKSVRKK</sequence>
<reference evidence="5" key="2">
    <citation type="journal article" date="2021" name="PeerJ">
        <title>Extensive microbial diversity within the chicken gut microbiome revealed by metagenomics and culture.</title>
        <authorList>
            <person name="Gilroy R."/>
            <person name="Ravi A."/>
            <person name="Getino M."/>
            <person name="Pursley I."/>
            <person name="Horton D.L."/>
            <person name="Alikhan N.F."/>
            <person name="Baker D."/>
            <person name="Gharbi K."/>
            <person name="Hall N."/>
            <person name="Watson M."/>
            <person name="Adriaenssens E.M."/>
            <person name="Foster-Nyarko E."/>
            <person name="Jarju S."/>
            <person name="Secka A."/>
            <person name="Antonio M."/>
            <person name="Oren A."/>
            <person name="Chaudhuri R.R."/>
            <person name="La Ragione R."/>
            <person name="Hildebrand F."/>
            <person name="Pallen M.J."/>
        </authorList>
    </citation>
    <scope>NUCLEOTIDE SEQUENCE</scope>
    <source>
        <strain evidence="5">ChiHecec2B26-709</strain>
    </source>
</reference>
<keyword evidence="2" id="KW-0238">DNA-binding</keyword>
<evidence type="ECO:0000313" key="6">
    <source>
        <dbReference type="Proteomes" id="UP000886881"/>
    </source>
</evidence>
<dbReference type="GO" id="GO:0003700">
    <property type="term" value="F:DNA-binding transcription factor activity"/>
    <property type="evidence" value="ECO:0007669"/>
    <property type="project" value="InterPro"/>
</dbReference>
<gene>
    <name evidence="5" type="ORF">IAC35_00580</name>
</gene>
<dbReference type="PROSITE" id="PS01124">
    <property type="entry name" value="HTH_ARAC_FAMILY_2"/>
    <property type="match status" value="1"/>
</dbReference>
<dbReference type="Proteomes" id="UP000886881">
    <property type="component" value="Unassembled WGS sequence"/>
</dbReference>
<evidence type="ECO:0000256" key="2">
    <source>
        <dbReference type="ARBA" id="ARBA00023125"/>
    </source>
</evidence>
<dbReference type="SMART" id="SM00342">
    <property type="entry name" value="HTH_ARAC"/>
    <property type="match status" value="1"/>
</dbReference>
<evidence type="ECO:0000256" key="3">
    <source>
        <dbReference type="ARBA" id="ARBA00023163"/>
    </source>
</evidence>
<dbReference type="InterPro" id="IPR018060">
    <property type="entry name" value="HTH_AraC"/>
</dbReference>
<dbReference type="PANTHER" id="PTHR43280">
    <property type="entry name" value="ARAC-FAMILY TRANSCRIPTIONAL REGULATOR"/>
    <property type="match status" value="1"/>
</dbReference>
<keyword evidence="1" id="KW-0805">Transcription regulation</keyword>
<dbReference type="Gene3D" id="1.10.10.60">
    <property type="entry name" value="Homeodomain-like"/>
    <property type="match status" value="1"/>
</dbReference>
<dbReference type="Pfam" id="PF12833">
    <property type="entry name" value="HTH_18"/>
    <property type="match status" value="1"/>
</dbReference>
<keyword evidence="3" id="KW-0804">Transcription</keyword>
<evidence type="ECO:0000259" key="4">
    <source>
        <dbReference type="PROSITE" id="PS01124"/>
    </source>
</evidence>
<evidence type="ECO:0000256" key="1">
    <source>
        <dbReference type="ARBA" id="ARBA00023015"/>
    </source>
</evidence>
<feature type="domain" description="HTH araC/xylS-type" evidence="4">
    <location>
        <begin position="181"/>
        <end position="279"/>
    </location>
</feature>
<dbReference type="InterPro" id="IPR020449">
    <property type="entry name" value="Tscrpt_reg_AraC-type_HTH"/>
</dbReference>
<dbReference type="PANTHER" id="PTHR43280:SF32">
    <property type="entry name" value="TRANSCRIPTIONAL REGULATORY PROTEIN"/>
    <property type="match status" value="1"/>
</dbReference>
<dbReference type="EMBL" id="DVLC01000008">
    <property type="protein sequence ID" value="HIT46334.1"/>
    <property type="molecule type" value="Genomic_DNA"/>
</dbReference>
<comment type="caution">
    <text evidence="5">The sequence shown here is derived from an EMBL/GenBank/DDBJ whole genome shotgun (WGS) entry which is preliminary data.</text>
</comment>
<dbReference type="PRINTS" id="PR00032">
    <property type="entry name" value="HTHARAC"/>
</dbReference>
<evidence type="ECO:0000313" key="5">
    <source>
        <dbReference type="EMBL" id="HIT46334.1"/>
    </source>
</evidence>